<keyword evidence="4" id="KW-0325">Glycoprotein</keyword>
<evidence type="ECO:0000256" key="2">
    <source>
        <dbReference type="ARBA" id="ARBA00022729"/>
    </source>
</evidence>
<dbReference type="SUPFAM" id="SSF48726">
    <property type="entry name" value="Immunoglobulin"/>
    <property type="match status" value="2"/>
</dbReference>
<evidence type="ECO:0000256" key="3">
    <source>
        <dbReference type="ARBA" id="ARBA00023136"/>
    </source>
</evidence>
<dbReference type="GeneID" id="102194547"/>
<feature type="transmembrane region" description="Helical" evidence="5">
    <location>
        <begin position="247"/>
        <end position="267"/>
    </location>
</feature>
<evidence type="ECO:0000313" key="7">
    <source>
        <dbReference type="RefSeq" id="XP_013767076.1"/>
    </source>
</evidence>
<dbReference type="InterPro" id="IPR036179">
    <property type="entry name" value="Ig-like_dom_sf"/>
</dbReference>
<keyword evidence="5" id="KW-0812">Transmembrane</keyword>
<dbReference type="GO" id="GO:0005911">
    <property type="term" value="C:cell-cell junction"/>
    <property type="evidence" value="ECO:0007669"/>
    <property type="project" value="TreeGrafter"/>
</dbReference>
<comment type="subcellular location">
    <subcellularLocation>
        <location evidence="1">Membrane</location>
    </subcellularLocation>
</comment>
<name>A0A9Y6JBL3_9CICH</name>
<reference evidence="7" key="1">
    <citation type="submission" date="2025-08" db="UniProtKB">
        <authorList>
            <consortium name="RefSeq"/>
        </authorList>
    </citation>
    <scope>IDENTIFICATION</scope>
</reference>
<sequence length="287" mass="31780">MDKFLFLYSPSTSAGVMDLQYFLCWRIAPLFLLMPCGLHCMSVHILNEEPVYVIPGSSLDLKAQIKRGHLEDISTITWEHEPETGFNIERVTLATCSGRSLKCAGTRPNVRVSTEQQETTLQINGYTTADSGVYSLTVTDRQGANTSTQCIVREYEAVHHVSVSINVSHSLLVCTEAWGTDPRFSWRHESADITKAVGKVSNNGTILIITISPLCGHFTCIVSNKLGHSSATYTAAPCETENRSATAAVVCLLLLLSLGGVLAFLLWRRYRHNNRGERLHEHLDDTI</sequence>
<organism evidence="6 7">
    <name type="scientific">Pundamilia nyererei</name>
    <dbReference type="NCBI Taxonomy" id="303518"/>
    <lineage>
        <taxon>Eukaryota</taxon>
        <taxon>Metazoa</taxon>
        <taxon>Chordata</taxon>
        <taxon>Craniata</taxon>
        <taxon>Vertebrata</taxon>
        <taxon>Euteleostomi</taxon>
        <taxon>Actinopterygii</taxon>
        <taxon>Neopterygii</taxon>
        <taxon>Teleostei</taxon>
        <taxon>Neoteleostei</taxon>
        <taxon>Acanthomorphata</taxon>
        <taxon>Ovalentaria</taxon>
        <taxon>Cichlomorphae</taxon>
        <taxon>Cichliformes</taxon>
        <taxon>Cichlidae</taxon>
        <taxon>African cichlids</taxon>
        <taxon>Pseudocrenilabrinae</taxon>
        <taxon>Haplochromini</taxon>
        <taxon>Pundamilia</taxon>
    </lineage>
</organism>
<keyword evidence="6" id="KW-1185">Reference proteome</keyword>
<dbReference type="AlphaFoldDB" id="A0A9Y6JBL3"/>
<protein>
    <submittedName>
        <fullName evidence="7">Uncharacterized protein LOC102194547 isoform X1</fullName>
    </submittedName>
</protein>
<dbReference type="InterPro" id="IPR015631">
    <property type="entry name" value="CD2/SLAM_rcpt"/>
</dbReference>
<dbReference type="RefSeq" id="XP_013767076.1">
    <property type="nucleotide sequence ID" value="XM_013911622.1"/>
</dbReference>
<dbReference type="Gene3D" id="2.60.40.10">
    <property type="entry name" value="Immunoglobulins"/>
    <property type="match status" value="2"/>
</dbReference>
<proteinExistence type="predicted"/>
<dbReference type="InterPro" id="IPR013783">
    <property type="entry name" value="Ig-like_fold"/>
</dbReference>
<evidence type="ECO:0000256" key="4">
    <source>
        <dbReference type="ARBA" id="ARBA00023180"/>
    </source>
</evidence>
<keyword evidence="2" id="KW-0732">Signal</keyword>
<keyword evidence="5" id="KW-1133">Transmembrane helix</keyword>
<gene>
    <name evidence="7" type="primary">LOC102194547</name>
</gene>
<evidence type="ECO:0000256" key="1">
    <source>
        <dbReference type="ARBA" id="ARBA00004370"/>
    </source>
</evidence>
<evidence type="ECO:0000256" key="5">
    <source>
        <dbReference type="SAM" id="Phobius"/>
    </source>
</evidence>
<dbReference type="PANTHER" id="PTHR12080">
    <property type="entry name" value="SIGNALING LYMPHOCYTIC ACTIVATION MOLECULE"/>
    <property type="match status" value="1"/>
</dbReference>
<dbReference type="Proteomes" id="UP000695023">
    <property type="component" value="Unplaced"/>
</dbReference>
<evidence type="ECO:0000313" key="6">
    <source>
        <dbReference type="Proteomes" id="UP000695023"/>
    </source>
</evidence>
<dbReference type="PANTHER" id="PTHR12080:SF108">
    <property type="entry name" value="VASCULAR ENDOTHELIAL GROWTH FACTOR RECEPTOR 1"/>
    <property type="match status" value="1"/>
</dbReference>
<dbReference type="GO" id="GO:0016020">
    <property type="term" value="C:membrane"/>
    <property type="evidence" value="ECO:0007669"/>
    <property type="project" value="UniProtKB-SubCell"/>
</dbReference>
<accession>A0A9Y6JBL3</accession>
<keyword evidence="3 5" id="KW-0472">Membrane</keyword>